<dbReference type="EMBL" id="FNSA01000003">
    <property type="protein sequence ID" value="SEC73605.1"/>
    <property type="molecule type" value="Genomic_DNA"/>
</dbReference>
<evidence type="ECO:0000313" key="2">
    <source>
        <dbReference type="Proteomes" id="UP000182241"/>
    </source>
</evidence>
<evidence type="ECO:0000313" key="1">
    <source>
        <dbReference type="EMBL" id="SEC73605.1"/>
    </source>
</evidence>
<organism evidence="1 2">
    <name type="scientific">Tsukamurella tyrosinosolvens</name>
    <dbReference type="NCBI Taxonomy" id="57704"/>
    <lineage>
        <taxon>Bacteria</taxon>
        <taxon>Bacillati</taxon>
        <taxon>Actinomycetota</taxon>
        <taxon>Actinomycetes</taxon>
        <taxon>Mycobacteriales</taxon>
        <taxon>Tsukamurellaceae</taxon>
        <taxon>Tsukamurella</taxon>
    </lineage>
</organism>
<protein>
    <submittedName>
        <fullName evidence="1">Uncharacterized protein</fullName>
    </submittedName>
</protein>
<dbReference type="Proteomes" id="UP000182241">
    <property type="component" value="Unassembled WGS sequence"/>
</dbReference>
<keyword evidence="2" id="KW-1185">Reference proteome</keyword>
<dbReference type="OrthoDB" id="4762870at2"/>
<dbReference type="AlphaFoldDB" id="A0A1H4UY06"/>
<dbReference type="RefSeq" id="WP_068740233.1">
    <property type="nucleotide sequence ID" value="NZ_FNSA01000003.1"/>
</dbReference>
<reference evidence="2" key="1">
    <citation type="submission" date="2016-10" db="EMBL/GenBank/DDBJ databases">
        <authorList>
            <person name="Varghese N."/>
            <person name="Submissions S."/>
        </authorList>
    </citation>
    <scope>NUCLEOTIDE SEQUENCE [LARGE SCALE GENOMIC DNA]</scope>
    <source>
        <strain evidence="2">DSM 44234</strain>
    </source>
</reference>
<name>A0A1H4UY06_TSUTY</name>
<gene>
    <name evidence="1" type="ORF">SAMN04489793_3076</name>
</gene>
<accession>A0A1H4UY06</accession>
<proteinExistence type="predicted"/>
<dbReference type="STRING" id="57704.SAMN04489793_3076"/>
<sequence length="91" mass="10510">MDDYRVTYVIDDDGEPVAVFLDSGKDREPGYLTTYDRTDEHSVASIEWFRRMPPATEHQAYDLHAYLKRRYAEPMQGDPVSLVFTPAGLPR</sequence>